<keyword evidence="1" id="KW-1133">Transmembrane helix</keyword>
<evidence type="ECO:0000313" key="3">
    <source>
        <dbReference type="Proteomes" id="UP000254260"/>
    </source>
</evidence>
<protein>
    <submittedName>
        <fullName evidence="2">Uncharacterized protein</fullName>
    </submittedName>
</protein>
<organism evidence="2 3">
    <name type="scientific">Ectopseudomonas mendocina</name>
    <name type="common">Pseudomonas mendocina</name>
    <dbReference type="NCBI Taxonomy" id="300"/>
    <lineage>
        <taxon>Bacteria</taxon>
        <taxon>Pseudomonadati</taxon>
        <taxon>Pseudomonadota</taxon>
        <taxon>Gammaproteobacteria</taxon>
        <taxon>Pseudomonadales</taxon>
        <taxon>Pseudomonadaceae</taxon>
        <taxon>Ectopseudomonas</taxon>
    </lineage>
</organism>
<reference evidence="2 3" key="1">
    <citation type="submission" date="2018-06" db="EMBL/GenBank/DDBJ databases">
        <authorList>
            <consortium name="Pathogen Informatics"/>
            <person name="Doyle S."/>
        </authorList>
    </citation>
    <scope>NUCLEOTIDE SEQUENCE [LARGE SCALE GENOMIC DNA]</scope>
    <source>
        <strain evidence="2 3">NCTC10899</strain>
    </source>
</reference>
<gene>
    <name evidence="2" type="ORF">NCTC10899_05001</name>
</gene>
<evidence type="ECO:0000313" key="2">
    <source>
        <dbReference type="EMBL" id="SUE95762.1"/>
    </source>
</evidence>
<proteinExistence type="predicted"/>
<keyword evidence="1" id="KW-0812">Transmembrane</keyword>
<accession>A0A379PRJ7</accession>
<dbReference type="Proteomes" id="UP000254260">
    <property type="component" value="Unassembled WGS sequence"/>
</dbReference>
<dbReference type="EMBL" id="UGUU01000002">
    <property type="protein sequence ID" value="SUE95762.1"/>
    <property type="molecule type" value="Genomic_DNA"/>
</dbReference>
<evidence type="ECO:0000256" key="1">
    <source>
        <dbReference type="SAM" id="Phobius"/>
    </source>
</evidence>
<keyword evidence="1" id="KW-0472">Membrane</keyword>
<feature type="transmembrane region" description="Helical" evidence="1">
    <location>
        <begin position="7"/>
        <end position="26"/>
    </location>
</feature>
<dbReference type="AlphaFoldDB" id="A0A379PRJ7"/>
<sequence>MTTFQKAILVQLVMVNLFLALIAYRISDFAKYYLP</sequence>
<name>A0A379PRJ7_ECTME</name>